<dbReference type="EMBL" id="CP011127">
    <property type="protein sequence ID" value="AMU86657.1"/>
    <property type="molecule type" value="Genomic_DNA"/>
</dbReference>
<sequence>MTPSLSNINPKLQRANEHLDALLSQISRFIQNNPPHVVIEEDQEDHLCILKIYCPKIDTRFGIIVGEFAHNLRSSLDNLVWQLALSFTHNPNKHICFPVTETNDADARKFIKSSTCGIHPEAIKLIETLQPYNEGENFKQNSLWKLHKLWNIDKHRVIPSVGTVLEINIPKGITPSEIENHNGIFYIRMPISVMTKMESAPHPRFDIHFGSEDDGLVLNYTDLRKIYTDITVDIIPQFERFFSHSKSTNLSH</sequence>
<organism evidence="1 2">
    <name type="scientific">Dehalococcoides mccartyi</name>
    <dbReference type="NCBI Taxonomy" id="61435"/>
    <lineage>
        <taxon>Bacteria</taxon>
        <taxon>Bacillati</taxon>
        <taxon>Chloroflexota</taxon>
        <taxon>Dehalococcoidia</taxon>
        <taxon>Dehalococcoidales</taxon>
        <taxon>Dehalococcoidaceae</taxon>
        <taxon>Dehalococcoides</taxon>
    </lineage>
</organism>
<dbReference type="PATRIC" id="fig|61435.8.peg.829"/>
<name>A0A142VBE4_9CHLR</name>
<reference evidence="1 2" key="1">
    <citation type="submission" date="2015-03" db="EMBL/GenBank/DDBJ databases">
        <title>Genomic characterization of Dehalococcoides mccartyi strain 11a5, an unusal plasmid-containing chloroethene dechlorinator.</title>
        <authorList>
            <person name="Zhao S."/>
            <person name="Ding C."/>
            <person name="He J."/>
        </authorList>
    </citation>
    <scope>NUCLEOTIDE SEQUENCE [LARGE SCALE GENOMIC DNA]</scope>
    <source>
        <strain evidence="1 2">11a5</strain>
    </source>
</reference>
<accession>A0A142VBE4</accession>
<evidence type="ECO:0000313" key="1">
    <source>
        <dbReference type="EMBL" id="AMU86657.1"/>
    </source>
</evidence>
<evidence type="ECO:0000313" key="2">
    <source>
        <dbReference type="Proteomes" id="UP000076394"/>
    </source>
</evidence>
<proteinExistence type="predicted"/>
<dbReference type="Proteomes" id="UP000076394">
    <property type="component" value="Chromosome"/>
</dbReference>
<dbReference type="OrthoDB" id="119671at2"/>
<dbReference type="AlphaFoldDB" id="A0A142VBE4"/>
<dbReference type="RefSeq" id="WP_015407782.1">
    <property type="nucleotide sequence ID" value="NZ_CP011127.1"/>
</dbReference>
<protein>
    <submittedName>
        <fullName evidence="1">Uncharacterized protein</fullName>
    </submittedName>
</protein>
<gene>
    <name evidence="1" type="ORF">Dm11a5_0831</name>
</gene>